<feature type="transmembrane region" description="Helical" evidence="2">
    <location>
        <begin position="632"/>
        <end position="655"/>
    </location>
</feature>
<keyword evidence="2" id="KW-0472">Membrane</keyword>
<sequence>MTSELGPLLRRLRREAGMTQEELNRQSGVSVRTIRRLETSTEENFRLDTIRLIADALKLIPEQRRALMSAAGTVPPAEPGPVPTAVRPPLAEVTDRLADVLQRRWRREVEQRGAHNPFPLPVRWHPVPGHLADHWDNVRGVPPGDTADPLDLTGDLTRIAEVYRRVPSGRLVVLGRAGSGKTILTLRFVLDYLATRTAADPVPVIFSLGSWDPTEASLRDWLIGRLLRDHPDLVAATPGSANLAAALVESGRVLPVLDGFDEIPEVLHRDALLALNATSLPMLLTSRPGEYRTAVAATDVLTWAAGIWIDDLTPADMDDYLRRSSRTNRWDKVLAELRDGGDDPARENLAEVLRTPLMVVLARTIYRDKDPAALLDITRFPTSDDLEDHLLGSFVPTAYRPHSAGVPRPHWTPDRVQRWLGYLAHHVTRLGSPDLAWWQLGDSLGNSSRILGVVLASAAVTTLVDWLILLPLDVIKVGFPFGLEAGLLDGLLIGPLVGLGFGLVYGLMTVFGGVVFQPSYVQMRLLGRNSQVPMVRTFTGRFGSGLLGGCMVGLGYGSVSAVVRGTVYGLPSMDVLIRTALINMLVSGAVFGLAAGIVFGLVAALETPLDLNSAASPLTMLRANRTTVIRQVLALAPALALAITFGGTLVVASLQGLLGPLVWGLGGLATGVVGGLSGALSYALAFTAWGQWLVLSRVWLPVTGKLPWSVPVFLDDAYHRGVLRQTGAVYQFRHARFQDHLARTFRQGGPDGGSSTKAPAGVPDHARE</sequence>
<dbReference type="PANTHER" id="PTHR35010">
    <property type="entry name" value="BLL4672 PROTEIN-RELATED"/>
    <property type="match status" value="1"/>
</dbReference>
<evidence type="ECO:0000313" key="4">
    <source>
        <dbReference type="EMBL" id="MFD2419951.1"/>
    </source>
</evidence>
<dbReference type="Gene3D" id="3.40.50.300">
    <property type="entry name" value="P-loop containing nucleotide triphosphate hydrolases"/>
    <property type="match status" value="1"/>
</dbReference>
<dbReference type="RefSeq" id="WP_378267973.1">
    <property type="nucleotide sequence ID" value="NZ_JBHUKR010000015.1"/>
</dbReference>
<comment type="caution">
    <text evidence="4">The sequence shown here is derived from an EMBL/GenBank/DDBJ whole genome shotgun (WGS) entry which is preliminary data.</text>
</comment>
<dbReference type="PANTHER" id="PTHR35010:SF4">
    <property type="entry name" value="BLL5781 PROTEIN"/>
    <property type="match status" value="1"/>
</dbReference>
<dbReference type="InterPro" id="IPR027417">
    <property type="entry name" value="P-loop_NTPase"/>
</dbReference>
<feature type="region of interest" description="Disordered" evidence="1">
    <location>
        <begin position="745"/>
        <end position="768"/>
    </location>
</feature>
<dbReference type="Pfam" id="PF13560">
    <property type="entry name" value="HTH_31"/>
    <property type="match status" value="1"/>
</dbReference>
<accession>A0ABW5G1D7</accession>
<dbReference type="EMBL" id="JBHUKR010000015">
    <property type="protein sequence ID" value="MFD2419951.1"/>
    <property type="molecule type" value="Genomic_DNA"/>
</dbReference>
<reference evidence="5" key="1">
    <citation type="journal article" date="2019" name="Int. J. Syst. Evol. Microbiol.">
        <title>The Global Catalogue of Microorganisms (GCM) 10K type strain sequencing project: providing services to taxonomists for standard genome sequencing and annotation.</title>
        <authorList>
            <consortium name="The Broad Institute Genomics Platform"/>
            <consortium name="The Broad Institute Genome Sequencing Center for Infectious Disease"/>
            <person name="Wu L."/>
            <person name="Ma J."/>
        </authorList>
    </citation>
    <scope>NUCLEOTIDE SEQUENCE [LARGE SCALE GENOMIC DNA]</scope>
    <source>
        <strain evidence="5">CGMCC 4.7645</strain>
    </source>
</reference>
<dbReference type="Pfam" id="PF05729">
    <property type="entry name" value="NACHT"/>
    <property type="match status" value="1"/>
</dbReference>
<dbReference type="InterPro" id="IPR010982">
    <property type="entry name" value="Lambda_DNA-bd_dom_sf"/>
</dbReference>
<dbReference type="InterPro" id="IPR007111">
    <property type="entry name" value="NACHT_NTPase"/>
</dbReference>
<dbReference type="CDD" id="cd00093">
    <property type="entry name" value="HTH_XRE"/>
    <property type="match status" value="1"/>
</dbReference>
<proteinExistence type="predicted"/>
<feature type="transmembrane region" description="Helical" evidence="2">
    <location>
        <begin position="579"/>
        <end position="605"/>
    </location>
</feature>
<feature type="domain" description="HTH cro/C1-type" evidence="3">
    <location>
        <begin position="9"/>
        <end position="63"/>
    </location>
</feature>
<dbReference type="InterPro" id="IPR001387">
    <property type="entry name" value="Cro/C1-type_HTH"/>
</dbReference>
<evidence type="ECO:0000256" key="1">
    <source>
        <dbReference type="SAM" id="MobiDB-lite"/>
    </source>
</evidence>
<protein>
    <submittedName>
        <fullName evidence="4">Helix-turn-helix domain-containing protein</fullName>
    </submittedName>
</protein>
<evidence type="ECO:0000256" key="2">
    <source>
        <dbReference type="SAM" id="Phobius"/>
    </source>
</evidence>
<organism evidence="4 5">
    <name type="scientific">Amycolatopsis pigmentata</name>
    <dbReference type="NCBI Taxonomy" id="450801"/>
    <lineage>
        <taxon>Bacteria</taxon>
        <taxon>Bacillati</taxon>
        <taxon>Actinomycetota</taxon>
        <taxon>Actinomycetes</taxon>
        <taxon>Pseudonocardiales</taxon>
        <taxon>Pseudonocardiaceae</taxon>
        <taxon>Amycolatopsis</taxon>
    </lineage>
</organism>
<evidence type="ECO:0000313" key="5">
    <source>
        <dbReference type="Proteomes" id="UP001597417"/>
    </source>
</evidence>
<keyword evidence="2" id="KW-1133">Transmembrane helix</keyword>
<keyword evidence="2" id="KW-0812">Transmembrane</keyword>
<keyword evidence="5" id="KW-1185">Reference proteome</keyword>
<feature type="transmembrane region" description="Helical" evidence="2">
    <location>
        <begin position="492"/>
        <end position="517"/>
    </location>
</feature>
<name>A0ABW5G1D7_9PSEU</name>
<feature type="transmembrane region" description="Helical" evidence="2">
    <location>
        <begin position="661"/>
        <end position="689"/>
    </location>
</feature>
<dbReference type="Proteomes" id="UP001597417">
    <property type="component" value="Unassembled WGS sequence"/>
</dbReference>
<dbReference type="SUPFAM" id="SSF47413">
    <property type="entry name" value="lambda repressor-like DNA-binding domains"/>
    <property type="match status" value="1"/>
</dbReference>
<dbReference type="SMART" id="SM00530">
    <property type="entry name" value="HTH_XRE"/>
    <property type="match status" value="1"/>
</dbReference>
<dbReference type="PROSITE" id="PS50943">
    <property type="entry name" value="HTH_CROC1"/>
    <property type="match status" value="1"/>
</dbReference>
<dbReference type="Gene3D" id="1.10.260.40">
    <property type="entry name" value="lambda repressor-like DNA-binding domains"/>
    <property type="match status" value="1"/>
</dbReference>
<gene>
    <name evidence="4" type="ORF">ACFSXZ_26845</name>
</gene>
<evidence type="ECO:0000259" key="3">
    <source>
        <dbReference type="PROSITE" id="PS50943"/>
    </source>
</evidence>
<feature type="transmembrane region" description="Helical" evidence="2">
    <location>
        <begin position="538"/>
        <end position="559"/>
    </location>
</feature>